<accession>A0ACB9UUY4</accession>
<organism evidence="1 2">
    <name type="scientific">Ovis ammon polii x Ovis aries</name>
    <dbReference type="NCBI Taxonomy" id="2918886"/>
    <lineage>
        <taxon>Eukaryota</taxon>
        <taxon>Metazoa</taxon>
        <taxon>Chordata</taxon>
        <taxon>Craniata</taxon>
        <taxon>Vertebrata</taxon>
        <taxon>Euteleostomi</taxon>
        <taxon>Mammalia</taxon>
        <taxon>Eutheria</taxon>
        <taxon>Laurasiatheria</taxon>
        <taxon>Artiodactyla</taxon>
        <taxon>Ruminantia</taxon>
        <taxon>Pecora</taxon>
        <taxon>Bovidae</taxon>
        <taxon>Caprinae</taxon>
        <taxon>Ovis</taxon>
    </lineage>
</organism>
<comment type="caution">
    <text evidence="1">The sequence shown here is derived from an EMBL/GenBank/DDBJ whole genome shotgun (WGS) entry which is preliminary data.</text>
</comment>
<sequence>MKKFRGKSDKPRGQRDDQINSYGEKVKLPWKSGGDLLGIHISAFSGPEQKSGKMQRFARNFGGLPCTPRSFVTPAEGREKQQHPNQSMHRIQGSFRSSCQLPNQTRVDSKDGPVRALCKASSMLESQSLYRKRTIHSEGSCVLPSGLPPSLTTKEAESWQA</sequence>
<keyword evidence="2" id="KW-1185">Reference proteome</keyword>
<evidence type="ECO:0000313" key="2">
    <source>
        <dbReference type="Proteomes" id="UP001057279"/>
    </source>
</evidence>
<dbReference type="Proteomes" id="UP001057279">
    <property type="component" value="Linkage Group LG10"/>
</dbReference>
<reference evidence="1" key="1">
    <citation type="submission" date="2022-03" db="EMBL/GenBank/DDBJ databases">
        <title>Genomic analyses of argali, domestic sheep and their hybrids provide insights into chromosomal evolution, heterosis and genetic basis of agronomic traits.</title>
        <authorList>
            <person name="Li M."/>
        </authorList>
    </citation>
    <scope>NUCLEOTIDE SEQUENCE</scope>
    <source>
        <strain evidence="1">F1 hybrid</strain>
    </source>
</reference>
<gene>
    <name evidence="1" type="ORF">MJG53_009845</name>
</gene>
<name>A0ACB9UUY4_9CETA</name>
<proteinExistence type="predicted"/>
<dbReference type="EMBL" id="CM043035">
    <property type="protein sequence ID" value="KAI4581402.1"/>
    <property type="molecule type" value="Genomic_DNA"/>
</dbReference>
<protein>
    <submittedName>
        <fullName evidence="1">Uncharacterized protein</fullName>
    </submittedName>
</protein>
<evidence type="ECO:0000313" key="1">
    <source>
        <dbReference type="EMBL" id="KAI4581402.1"/>
    </source>
</evidence>